<protein>
    <submittedName>
        <fullName evidence="2">Uncharacterized protein</fullName>
    </submittedName>
</protein>
<feature type="chain" id="PRO_5047206478" evidence="1">
    <location>
        <begin position="24"/>
        <end position="89"/>
    </location>
</feature>
<name>A0ABQ9ZAA4_9CRUS</name>
<dbReference type="EMBL" id="JAOYFB010000003">
    <property type="protein sequence ID" value="KAK4009827.1"/>
    <property type="molecule type" value="Genomic_DNA"/>
</dbReference>
<dbReference type="Proteomes" id="UP001234178">
    <property type="component" value="Unassembled WGS sequence"/>
</dbReference>
<evidence type="ECO:0000313" key="2">
    <source>
        <dbReference type="EMBL" id="KAK4009827.1"/>
    </source>
</evidence>
<proteinExistence type="predicted"/>
<feature type="signal peptide" evidence="1">
    <location>
        <begin position="1"/>
        <end position="23"/>
    </location>
</feature>
<accession>A0ABQ9ZAA4</accession>
<keyword evidence="1" id="KW-0732">Signal</keyword>
<comment type="caution">
    <text evidence="2">The sequence shown here is derived from an EMBL/GenBank/DDBJ whole genome shotgun (WGS) entry which is preliminary data.</text>
</comment>
<organism evidence="2 3">
    <name type="scientific">Daphnia magna</name>
    <dbReference type="NCBI Taxonomy" id="35525"/>
    <lineage>
        <taxon>Eukaryota</taxon>
        <taxon>Metazoa</taxon>
        <taxon>Ecdysozoa</taxon>
        <taxon>Arthropoda</taxon>
        <taxon>Crustacea</taxon>
        <taxon>Branchiopoda</taxon>
        <taxon>Diplostraca</taxon>
        <taxon>Cladocera</taxon>
        <taxon>Anomopoda</taxon>
        <taxon>Daphniidae</taxon>
        <taxon>Daphnia</taxon>
    </lineage>
</organism>
<keyword evidence="3" id="KW-1185">Reference proteome</keyword>
<evidence type="ECO:0000313" key="3">
    <source>
        <dbReference type="Proteomes" id="UP001234178"/>
    </source>
</evidence>
<sequence length="89" mass="10076">MGVQVHCFLLTTAMILCLQLGWGSEAIIYSGRSPGNRRDSASETLSGDEKLQTLISLEPYYMSTPQPPLQRRELPKNPYADYVDYYSRS</sequence>
<gene>
    <name evidence="2" type="ORF">OUZ56_018973</name>
</gene>
<reference evidence="2 3" key="1">
    <citation type="journal article" date="2023" name="Nucleic Acids Res.">
        <title>The hologenome of Daphnia magna reveals possible DNA methylation and microbiome-mediated evolution of the host genome.</title>
        <authorList>
            <person name="Chaturvedi A."/>
            <person name="Li X."/>
            <person name="Dhandapani V."/>
            <person name="Marshall H."/>
            <person name="Kissane S."/>
            <person name="Cuenca-Cambronero M."/>
            <person name="Asole G."/>
            <person name="Calvet F."/>
            <person name="Ruiz-Romero M."/>
            <person name="Marangio P."/>
            <person name="Guigo R."/>
            <person name="Rago D."/>
            <person name="Mirbahai L."/>
            <person name="Eastwood N."/>
            <person name="Colbourne J.K."/>
            <person name="Zhou J."/>
            <person name="Mallon E."/>
            <person name="Orsini L."/>
        </authorList>
    </citation>
    <scope>NUCLEOTIDE SEQUENCE [LARGE SCALE GENOMIC DNA]</scope>
    <source>
        <strain evidence="2">LRV0_1</strain>
    </source>
</reference>
<evidence type="ECO:0000256" key="1">
    <source>
        <dbReference type="SAM" id="SignalP"/>
    </source>
</evidence>